<proteinExistence type="predicted"/>
<dbReference type="AlphaFoldDB" id="A0A8H5BV28"/>
<organism evidence="2 3">
    <name type="scientific">Ephemerocybe angulata</name>
    <dbReference type="NCBI Taxonomy" id="980116"/>
    <lineage>
        <taxon>Eukaryota</taxon>
        <taxon>Fungi</taxon>
        <taxon>Dikarya</taxon>
        <taxon>Basidiomycota</taxon>
        <taxon>Agaricomycotina</taxon>
        <taxon>Agaricomycetes</taxon>
        <taxon>Agaricomycetidae</taxon>
        <taxon>Agaricales</taxon>
        <taxon>Agaricineae</taxon>
        <taxon>Psathyrellaceae</taxon>
        <taxon>Ephemerocybe</taxon>
    </lineage>
</organism>
<reference evidence="2 3" key="1">
    <citation type="journal article" date="2020" name="ISME J.">
        <title>Uncovering the hidden diversity of litter-decomposition mechanisms in mushroom-forming fungi.</title>
        <authorList>
            <person name="Floudas D."/>
            <person name="Bentzer J."/>
            <person name="Ahren D."/>
            <person name="Johansson T."/>
            <person name="Persson P."/>
            <person name="Tunlid A."/>
        </authorList>
    </citation>
    <scope>NUCLEOTIDE SEQUENCE [LARGE SCALE GENOMIC DNA]</scope>
    <source>
        <strain evidence="2 3">CBS 175.51</strain>
    </source>
</reference>
<accession>A0A8H5BV28</accession>
<evidence type="ECO:0000313" key="2">
    <source>
        <dbReference type="EMBL" id="KAF5330125.1"/>
    </source>
</evidence>
<protein>
    <submittedName>
        <fullName evidence="2">Uncharacterized protein</fullName>
    </submittedName>
</protein>
<evidence type="ECO:0000256" key="1">
    <source>
        <dbReference type="SAM" id="MobiDB-lite"/>
    </source>
</evidence>
<evidence type="ECO:0000313" key="3">
    <source>
        <dbReference type="Proteomes" id="UP000541558"/>
    </source>
</evidence>
<name>A0A8H5BV28_9AGAR</name>
<dbReference type="Proteomes" id="UP000541558">
    <property type="component" value="Unassembled WGS sequence"/>
</dbReference>
<keyword evidence="3" id="KW-1185">Reference proteome</keyword>
<dbReference type="OrthoDB" id="10307653at2759"/>
<dbReference type="EMBL" id="JAACJK010000116">
    <property type="protein sequence ID" value="KAF5330125.1"/>
    <property type="molecule type" value="Genomic_DNA"/>
</dbReference>
<sequence>MATTTPNSPPVRVAKGLTIFIPDLKSTNISLAFGSIELGSHTASSPMSPLYVPIHKRPGWQPPADDYPSSLGPHRYTREELFGMSSTPCYRDMRQEIQQTCPEILNGSKPGFPTRCGSTTAGLTEEYRASKPPIWNPSQEHGDPSRTPATMQRRTPAFSRRGGRTNRIVRGRRHSYGGFNSWFGSAAGVAARGASGWRAVGDTNIAT</sequence>
<gene>
    <name evidence="2" type="ORF">D9611_010547</name>
</gene>
<feature type="region of interest" description="Disordered" evidence="1">
    <location>
        <begin position="130"/>
        <end position="165"/>
    </location>
</feature>
<comment type="caution">
    <text evidence="2">The sequence shown here is derived from an EMBL/GenBank/DDBJ whole genome shotgun (WGS) entry which is preliminary data.</text>
</comment>